<dbReference type="Proteomes" id="UP000683139">
    <property type="component" value="Unassembled WGS sequence"/>
</dbReference>
<reference evidence="1" key="1">
    <citation type="submission" date="2021-03" db="EMBL/GenBank/DDBJ databases">
        <title>Antimicrobial resistance genes in bacteria isolated from Japanese honey, and their potential for conferring macrolide and lincosamide resistance in the American foulbrood pathogen Paenibacillus larvae.</title>
        <authorList>
            <person name="Okamoto M."/>
            <person name="Kumagai M."/>
            <person name="Kanamori H."/>
            <person name="Takamatsu D."/>
        </authorList>
    </citation>
    <scope>NUCLEOTIDE SEQUENCE</scope>
    <source>
        <strain evidence="1">J40TS1</strain>
    </source>
</reference>
<dbReference type="RefSeq" id="WP_213515983.1">
    <property type="nucleotide sequence ID" value="NZ_BOSE01000004.1"/>
</dbReference>
<proteinExistence type="predicted"/>
<dbReference type="InterPro" id="IPR009910">
    <property type="entry name" value="DUF1450"/>
</dbReference>
<comment type="caution">
    <text evidence="1">The sequence shown here is derived from an EMBL/GenBank/DDBJ whole genome shotgun (WGS) entry which is preliminary data.</text>
</comment>
<gene>
    <name evidence="1" type="ORF">J40TS1_27370</name>
</gene>
<accession>A0A919YPM7</accession>
<dbReference type="EMBL" id="BOSE01000004">
    <property type="protein sequence ID" value="GIP17095.1"/>
    <property type="molecule type" value="Genomic_DNA"/>
</dbReference>
<evidence type="ECO:0000313" key="2">
    <source>
        <dbReference type="Proteomes" id="UP000683139"/>
    </source>
</evidence>
<sequence>MKIKYCKRSLEQGLKPVYKRIKKKFPEVKQKKTGCLGQCKSCKSGCFVMIKSQPLVAASPDKLYKAIKKVVG</sequence>
<protein>
    <recommendedName>
        <fullName evidence="3">DUF1450 domain-containing protein</fullName>
    </recommendedName>
</protein>
<dbReference type="Pfam" id="PF07293">
    <property type="entry name" value="DUF1450"/>
    <property type="match status" value="1"/>
</dbReference>
<evidence type="ECO:0008006" key="3">
    <source>
        <dbReference type="Google" id="ProtNLM"/>
    </source>
</evidence>
<organism evidence="1 2">
    <name type="scientific">Paenibacillus montaniterrae</name>
    <dbReference type="NCBI Taxonomy" id="429341"/>
    <lineage>
        <taxon>Bacteria</taxon>
        <taxon>Bacillati</taxon>
        <taxon>Bacillota</taxon>
        <taxon>Bacilli</taxon>
        <taxon>Bacillales</taxon>
        <taxon>Paenibacillaceae</taxon>
        <taxon>Paenibacillus</taxon>
    </lineage>
</organism>
<keyword evidence="2" id="KW-1185">Reference proteome</keyword>
<evidence type="ECO:0000313" key="1">
    <source>
        <dbReference type="EMBL" id="GIP17095.1"/>
    </source>
</evidence>
<dbReference type="AlphaFoldDB" id="A0A919YPM7"/>
<name>A0A919YPM7_9BACL</name>